<dbReference type="AlphaFoldDB" id="A0A544VVY9"/>
<keyword evidence="2" id="KW-1185">Reference proteome</keyword>
<proteinExistence type="predicted"/>
<dbReference type="EMBL" id="VIFX01000034">
    <property type="protein sequence ID" value="TQR84147.1"/>
    <property type="molecule type" value="Genomic_DNA"/>
</dbReference>
<evidence type="ECO:0000313" key="2">
    <source>
        <dbReference type="Proteomes" id="UP000315759"/>
    </source>
</evidence>
<reference evidence="1 2" key="1">
    <citation type="submission" date="2018-10" db="EMBL/GenBank/DDBJ databases">
        <title>Draft genome of Mycobacterium hodleri strain B.</title>
        <authorList>
            <person name="Amande T.J."/>
            <person name="Mcgenity T.J."/>
        </authorList>
    </citation>
    <scope>NUCLEOTIDE SEQUENCE [LARGE SCALE GENOMIC DNA]</scope>
    <source>
        <strain evidence="1 2">B</strain>
    </source>
</reference>
<name>A0A544VVY9_9MYCO</name>
<protein>
    <submittedName>
        <fullName evidence="1">Uncharacterized protein</fullName>
    </submittedName>
</protein>
<evidence type="ECO:0000313" key="1">
    <source>
        <dbReference type="EMBL" id="TQR84147.1"/>
    </source>
</evidence>
<gene>
    <name evidence="1" type="ORF">D8S82_23400</name>
</gene>
<organism evidence="1 2">
    <name type="scientific">Mycolicibacterium hodleri</name>
    <dbReference type="NCBI Taxonomy" id="49897"/>
    <lineage>
        <taxon>Bacteria</taxon>
        <taxon>Bacillati</taxon>
        <taxon>Actinomycetota</taxon>
        <taxon>Actinomycetes</taxon>
        <taxon>Mycobacteriales</taxon>
        <taxon>Mycobacteriaceae</taxon>
        <taxon>Mycolicibacterium</taxon>
    </lineage>
</organism>
<comment type="caution">
    <text evidence="1">The sequence shown here is derived from an EMBL/GenBank/DDBJ whole genome shotgun (WGS) entry which is preliminary data.</text>
</comment>
<sequence>MTPADTTMDPDPAVVAAAMDDVATAGRELAAAKQSGAVGALDRAQRELQSAVDAARELGAGWGQIGAALGIARGNAYQRFRKKSFGWPAR</sequence>
<dbReference type="Proteomes" id="UP000315759">
    <property type="component" value="Unassembled WGS sequence"/>
</dbReference>
<accession>A0A544VVY9</accession>
<dbReference type="RefSeq" id="WP_142554391.1">
    <property type="nucleotide sequence ID" value="NZ_VIFX01000034.1"/>
</dbReference>